<dbReference type="KEGG" id="phn:PAEH1_05975"/>
<dbReference type="EMBL" id="CP019697">
    <property type="protein sequence ID" value="AQS51224.1"/>
    <property type="molecule type" value="Genomic_DNA"/>
</dbReference>
<evidence type="ECO:0000313" key="2">
    <source>
        <dbReference type="Proteomes" id="UP000189369"/>
    </source>
</evidence>
<accession>A0A1U9JZQ3</accession>
<gene>
    <name evidence="1" type="ORF">PAEH1_05975</name>
</gene>
<evidence type="ECO:0000313" key="1">
    <source>
        <dbReference type="EMBL" id="AQS51224.1"/>
    </source>
</evidence>
<dbReference type="OrthoDB" id="8676179at2"/>
<organism evidence="1 2">
    <name type="scientific">Paenalcaligenes hominis</name>
    <dbReference type="NCBI Taxonomy" id="643674"/>
    <lineage>
        <taxon>Bacteria</taxon>
        <taxon>Pseudomonadati</taxon>
        <taxon>Pseudomonadota</taxon>
        <taxon>Betaproteobacteria</taxon>
        <taxon>Burkholderiales</taxon>
        <taxon>Alcaligenaceae</taxon>
        <taxon>Paenalcaligenes</taxon>
    </lineage>
</organism>
<dbReference type="AlphaFoldDB" id="A0A1U9JZQ3"/>
<protein>
    <recommendedName>
        <fullName evidence="3">Autotransporter domain-containing protein</fullName>
    </recommendedName>
</protein>
<evidence type="ECO:0008006" key="3">
    <source>
        <dbReference type="Google" id="ProtNLM"/>
    </source>
</evidence>
<dbReference type="Proteomes" id="UP000189369">
    <property type="component" value="Chromosome"/>
</dbReference>
<sequence length="299" mass="34130">MRADNVVWWYLVLLLVWVSPLSASQDIAIPPSIFKSDMVRAISAPEHWSRQDRTWRYQTQAQTRWLVGNSTPKLSSGIQPVELGGIGLTDQWQPELFGNTLQWRYGATVGLVDHSQTLHQFDYRTGAARAWFDLTLSNGFSIDGIYQRAHDYEQVGLGTHYQLGNWGQWAVNMAHSQAVGLHRGQRYQTLIELDLSEQAQLALRSEKYIGQFSALNQRRHRPTAAQRNHQAAIHWDAGPWGTLKAHYDHSVVAKGQQNHAFGLGQQVWYSPNMRIDVDAQRQTQSGDYNMGLRFSFPLF</sequence>
<reference evidence="1 2" key="1">
    <citation type="submission" date="2017-01" db="EMBL/GenBank/DDBJ databases">
        <title>Complete Genome Sequence of Paenalcaligenes hominis, Isolated from a paraplegic Patient with neurogenic bladder.</title>
        <authorList>
            <person name="Mukhopadhyay R."/>
            <person name="Joaquin J."/>
            <person name="Hogue R."/>
            <person name="Kilaru A."/>
            <person name="Jospin G."/>
            <person name="Mars K."/>
            <person name="Eisen J.A."/>
            <person name="Chaturvedi V."/>
        </authorList>
    </citation>
    <scope>NUCLEOTIDE SEQUENCE [LARGE SCALE GENOMIC DNA]</scope>
    <source>
        <strain evidence="1 2">15S00501</strain>
    </source>
</reference>
<name>A0A1U9JZQ3_9BURK</name>
<proteinExistence type="predicted"/>